<reference evidence="2" key="1">
    <citation type="submission" date="2020-04" db="EMBL/GenBank/DDBJ databases">
        <authorList>
            <person name="Chiriac C."/>
            <person name="Salcher M."/>
            <person name="Ghai R."/>
            <person name="Kavagutti S V."/>
        </authorList>
    </citation>
    <scope>NUCLEOTIDE SEQUENCE</scope>
</reference>
<dbReference type="SUPFAM" id="SSF69349">
    <property type="entry name" value="Phage fibre proteins"/>
    <property type="match status" value="1"/>
</dbReference>
<accession>A0A6J5NH40</accession>
<dbReference type="InterPro" id="IPR041352">
    <property type="entry name" value="Mtd_N"/>
</dbReference>
<feature type="domain" description="Major tropism determinant N-terminal" evidence="1">
    <location>
        <begin position="5"/>
        <end position="43"/>
    </location>
</feature>
<organism evidence="2">
    <name type="scientific">uncultured Caudovirales phage</name>
    <dbReference type="NCBI Taxonomy" id="2100421"/>
    <lineage>
        <taxon>Viruses</taxon>
        <taxon>Duplodnaviria</taxon>
        <taxon>Heunggongvirae</taxon>
        <taxon>Uroviricota</taxon>
        <taxon>Caudoviricetes</taxon>
        <taxon>Peduoviridae</taxon>
        <taxon>Maltschvirus</taxon>
        <taxon>Maltschvirus maltsch</taxon>
    </lineage>
</organism>
<sequence>MASQIQLRRDSAANWTSVNPVLAQGEIGIDTTNNKFKIGNGSTAWSSLSYFVGNPAGINLNDLGDVATASVSAGDFLRWDGTNWINDAVNLSTDTVGDYVTSLVQGTGVTISNNSGEGATPTIAIGQAVGTTSSVQFAQVSAPVTGNLTGNADTASQLQTARTISLSGDVSGSVSFNGSGNVDIAATVQPNSVALGTDTTGNYVSGVSQGTGVTVSHTPGEGSTASIAIGQDVATTASVSFAQVTTTGDITVGGNLTVNGTTTTLNTENLVVEDNIIVLNSNVTGSPSLNAGIEIERGDSANAVLRWNESTDSWEVTEDGSTYKNIAIGQDVETSSSVTFAAVTGPLIGNASTASQLATARTISLSGDLSGSVSFSGASDVTLSASVVNSGVSLDEISDVVVTSPAEFQSLAYNGTNWVNQYAPTVTYVRNAEATTLTTGTVVYLFGATGDHASVKRADNDSDATSSKTVGLVAASIAASENGPVVTRGYVDGIDLSTGYTAGDILWLAEDGGFTVTKPSAPEHLVFVGVVVRASVNGIIYVATQNGYELEELHDVKISSPQNNDFLKYNSASAVWVNDPINLGTDTVGNYMADVSVQNGLTVSHTPGEGSTATVGMDNALVTNFLLEGAAGNSYGLIGTSAYLDVKNTNGYNKEIELDIVAVKNALSGSIALGTDTSGSYVTSLVQGTGVTISNNSGEGATPTIAIGQSVATNASVEFYHIAMSGPVDSSNTVATKQYVDQVAAGIDWHQAVVLASTAALPNTPTYDNGTSGSGATLTASASARLVLDGANATTDTRVLVKNQADATQNGVYDVTEQGSVSIPWVLTRTEDFDGDTGHEIYGGEAVFVTGGTVNIRQGFTVTSTGSGTEGAHEFGTDSVNFTQFTGTASFIAGDGLAQDGNTISVGTASTDRITVAAHAIDLATVSQTNTTGSDGTSFVQSHSVDSYGRITGTVTATVQDGGTSQKGIARFNSDHFSVSSGSVSIGQAVGTSSSVTFAAVTAPLIGNANTATQLQTARAISLTGDVTGSVSFSGSADASITATIAANSVALGTDTTGNYVSGVSQGTGVTVSHTPGEGSTATISIGQDVATSATPTFSTINITNSASVNGGAINTSVSGSTVSLNMKSASAISNIFGVSYTQGAAGTDSVLISLKDFAGANDAAAIRLTQSTSSVGVSIGPRVVINSASAIATHPDGSSSVSLFLNQSNSSSVGIRIKDSTGSMGPAFQVVSSDISSGSVAVSIAGAIDGYRFFANSASLTSASVTNNLTVGGDLIVNGTTTTVNSTTVTIDDPIFTLGGDTAPGSDDNKDRGIEFRYHSGTAASVGFMGYDDSSQMFTFLVGATNTSEVFSGTAASVNVGMLYIGGTQIAATNLLNGVTGSGSVALSSSPTISSASLSGSTAVSGSVGFDASASVTLPAKTFFPEEYLTVSSSVTLSSTTHRYATLEMTSGTGTSVISVPTDANDNFPVGTVIQIIRVGAGEVQVAAVTPGTTTVNNALGTRLRAQWSTATLRKRAANTWLLSGDLKV</sequence>
<dbReference type="Gene3D" id="2.10.10.30">
    <property type="match status" value="1"/>
</dbReference>
<dbReference type="EMBL" id="LR796639">
    <property type="protein sequence ID" value="CAB4156821.1"/>
    <property type="molecule type" value="Genomic_DNA"/>
</dbReference>
<evidence type="ECO:0000259" key="1">
    <source>
        <dbReference type="Pfam" id="PF18454"/>
    </source>
</evidence>
<dbReference type="Pfam" id="PF18454">
    <property type="entry name" value="Mtd_N"/>
    <property type="match status" value="1"/>
</dbReference>
<proteinExistence type="predicted"/>
<name>A0A6J5NH40_9CAUD</name>
<gene>
    <name evidence="2" type="ORF">UFOVP658_174</name>
</gene>
<protein>
    <recommendedName>
        <fullName evidence="1">Major tropism determinant N-terminal domain-containing protein</fullName>
    </recommendedName>
</protein>
<evidence type="ECO:0000313" key="2">
    <source>
        <dbReference type="EMBL" id="CAB4156821.1"/>
    </source>
</evidence>